<gene>
    <name evidence="3" type="ORF">HANVADRAFT_52154</name>
</gene>
<feature type="domain" description="NFACT RNA-binding" evidence="2">
    <location>
        <begin position="9"/>
        <end position="117"/>
    </location>
</feature>
<accession>A0A1B7TG56</accession>
<evidence type="ECO:0000259" key="2">
    <source>
        <dbReference type="Pfam" id="PF05670"/>
    </source>
</evidence>
<dbReference type="InterPro" id="IPR039730">
    <property type="entry name" value="Jlp2/Ccd25"/>
</dbReference>
<evidence type="ECO:0000313" key="4">
    <source>
        <dbReference type="Proteomes" id="UP000092321"/>
    </source>
</evidence>
<name>A0A1B7TG56_9ASCO</name>
<protein>
    <recommendedName>
        <fullName evidence="2">NFACT RNA-binding domain-containing protein</fullName>
    </recommendedName>
</protein>
<organism evidence="3 4">
    <name type="scientific">Hanseniaspora valbyensis NRRL Y-1626</name>
    <dbReference type="NCBI Taxonomy" id="766949"/>
    <lineage>
        <taxon>Eukaryota</taxon>
        <taxon>Fungi</taxon>
        <taxon>Dikarya</taxon>
        <taxon>Ascomycota</taxon>
        <taxon>Saccharomycotina</taxon>
        <taxon>Saccharomycetes</taxon>
        <taxon>Saccharomycodales</taxon>
        <taxon>Saccharomycodaceae</taxon>
        <taxon>Hanseniaspora</taxon>
    </lineage>
</organism>
<comment type="similarity">
    <text evidence="1">Belongs to the CCDC25 family.</text>
</comment>
<dbReference type="InterPro" id="IPR008532">
    <property type="entry name" value="NFACT_RNA-bd"/>
</dbReference>
<evidence type="ECO:0000313" key="3">
    <source>
        <dbReference type="EMBL" id="OBA27723.1"/>
    </source>
</evidence>
<reference evidence="4" key="1">
    <citation type="journal article" date="2016" name="Proc. Natl. Acad. Sci. U.S.A.">
        <title>Comparative genomics of biotechnologically important yeasts.</title>
        <authorList>
            <person name="Riley R."/>
            <person name="Haridas S."/>
            <person name="Wolfe K.H."/>
            <person name="Lopes M.R."/>
            <person name="Hittinger C.T."/>
            <person name="Goeker M."/>
            <person name="Salamov A.A."/>
            <person name="Wisecaver J.H."/>
            <person name="Long T.M."/>
            <person name="Calvey C.H."/>
            <person name="Aerts A.L."/>
            <person name="Barry K.W."/>
            <person name="Choi C."/>
            <person name="Clum A."/>
            <person name="Coughlan A.Y."/>
            <person name="Deshpande S."/>
            <person name="Douglass A.P."/>
            <person name="Hanson S.J."/>
            <person name="Klenk H.-P."/>
            <person name="LaButti K.M."/>
            <person name="Lapidus A."/>
            <person name="Lindquist E.A."/>
            <person name="Lipzen A.M."/>
            <person name="Meier-Kolthoff J.P."/>
            <person name="Ohm R.A."/>
            <person name="Otillar R.P."/>
            <person name="Pangilinan J.L."/>
            <person name="Peng Y."/>
            <person name="Rokas A."/>
            <person name="Rosa C.A."/>
            <person name="Scheuner C."/>
            <person name="Sibirny A.A."/>
            <person name="Slot J.C."/>
            <person name="Stielow J.B."/>
            <person name="Sun H."/>
            <person name="Kurtzman C.P."/>
            <person name="Blackwell M."/>
            <person name="Grigoriev I.V."/>
            <person name="Jeffries T.W."/>
        </authorList>
    </citation>
    <scope>NUCLEOTIDE SEQUENCE [LARGE SCALE GENOMIC DNA]</scope>
    <source>
        <strain evidence="4">NRRL Y-1626</strain>
    </source>
</reference>
<dbReference type="EMBL" id="LXPE01000007">
    <property type="protein sequence ID" value="OBA27723.1"/>
    <property type="molecule type" value="Genomic_DNA"/>
</dbReference>
<dbReference type="Proteomes" id="UP000092321">
    <property type="component" value="Unassembled WGS sequence"/>
</dbReference>
<keyword evidence="4" id="KW-1185">Reference proteome</keyword>
<evidence type="ECO:0000256" key="1">
    <source>
        <dbReference type="ARBA" id="ARBA00008998"/>
    </source>
</evidence>
<sequence length="198" mass="22990">MFIFESVHDGKKITLLMGKDKFENDLMIKYFYKEMNSVWFHVDNYSSSHVYVKLDDPIKSDINITDHISQKHLTDAMQLCKANSIAGNKLQKVEIIVTPFINLKKSGDMEPGQVSFKSTKFVKNYTCFARDNTIINRLEKTKIVLDDEPVINEDFVNEYLDISNKSEIIEKVLNAENEQKVIPNLEEFLRRCKKSKNG</sequence>
<proteinExistence type="inferred from homology"/>
<dbReference type="PANTHER" id="PTHR13049">
    <property type="entry name" value="DUF814-RELATED"/>
    <property type="match status" value="1"/>
</dbReference>
<dbReference type="Pfam" id="PF05670">
    <property type="entry name" value="NFACT-R_1"/>
    <property type="match status" value="1"/>
</dbReference>
<dbReference type="AlphaFoldDB" id="A0A1B7TG56"/>
<dbReference type="PANTHER" id="PTHR13049:SF2">
    <property type="entry name" value="COILED-COIL DOMAIN-CONTAINING PROTEIN 25"/>
    <property type="match status" value="1"/>
</dbReference>
<comment type="caution">
    <text evidence="3">The sequence shown here is derived from an EMBL/GenBank/DDBJ whole genome shotgun (WGS) entry which is preliminary data.</text>
</comment>
<dbReference type="OrthoDB" id="200398at2759"/>
<feature type="non-terminal residue" evidence="3">
    <location>
        <position position="198"/>
    </location>
</feature>